<dbReference type="AlphaFoldDB" id="F8GWL7"/>
<accession>F8GWL7</accession>
<dbReference type="KEGG" id="cnc:CNE_BB1p03130"/>
<organism evidence="1 2">
    <name type="scientific">Cupriavidus necator (strain ATCC 43291 / DSM 13513 / CCUG 52238 / LMG 8453 / N-1)</name>
    <name type="common">Ralstonia eutropha</name>
    <dbReference type="NCBI Taxonomy" id="1042878"/>
    <lineage>
        <taxon>Bacteria</taxon>
        <taxon>Pseudomonadati</taxon>
        <taxon>Pseudomonadota</taxon>
        <taxon>Betaproteobacteria</taxon>
        <taxon>Burkholderiales</taxon>
        <taxon>Burkholderiaceae</taxon>
        <taxon>Cupriavidus</taxon>
    </lineage>
</organism>
<gene>
    <name evidence="1" type="ordered locus">CNE_BB1p03130</name>
</gene>
<dbReference type="EMBL" id="CP002879">
    <property type="protein sequence ID" value="AEI81737.1"/>
    <property type="molecule type" value="Genomic_DNA"/>
</dbReference>
<name>F8GWL7_CUPNN</name>
<dbReference type="Proteomes" id="UP000006798">
    <property type="component" value="Plasmid pBB1"/>
</dbReference>
<protein>
    <submittedName>
        <fullName evidence="1">Uncharacterized protein</fullName>
    </submittedName>
</protein>
<keyword evidence="1" id="KW-0614">Plasmid</keyword>
<sequence length="40" mass="4562">MVEIPSSENVFVRQLTSIGDFHSITDEVFEIIEYAMMVAI</sequence>
<proteinExistence type="predicted"/>
<evidence type="ECO:0000313" key="1">
    <source>
        <dbReference type="EMBL" id="AEI81737.1"/>
    </source>
</evidence>
<reference evidence="1 2" key="1">
    <citation type="journal article" date="2011" name="J. Bacteriol.">
        <title>Complete genome sequence of the type strain Cupriavidus necator N-1.</title>
        <authorList>
            <person name="Poehlein A."/>
            <person name="Kusian B."/>
            <person name="Friedrich B."/>
            <person name="Daniel R."/>
            <person name="Bowien B."/>
        </authorList>
    </citation>
    <scope>NUCLEOTIDE SEQUENCE [LARGE SCALE GENOMIC DNA]</scope>
    <source>
        <strain evidence="2">ATCC 43291 / DSM 13513 / CCUG 52238 / LMG 8453 / N-1</strain>
        <plasmid evidence="1 2">pBB1</plasmid>
    </source>
</reference>
<evidence type="ECO:0000313" key="2">
    <source>
        <dbReference type="Proteomes" id="UP000006798"/>
    </source>
</evidence>
<geneLocation type="plasmid" evidence="1 2">
    <name>pBB1</name>
</geneLocation>
<dbReference type="HOGENOM" id="CLU_3288284_0_0_4"/>